<dbReference type="PANTHER" id="PTHR10192:SF5">
    <property type="entry name" value="GEPHYRIN"/>
    <property type="match status" value="1"/>
</dbReference>
<dbReference type="InterPro" id="IPR001453">
    <property type="entry name" value="MoaB/Mog_dom"/>
</dbReference>
<evidence type="ECO:0000256" key="2">
    <source>
        <dbReference type="ARBA" id="ARBA00003487"/>
    </source>
</evidence>
<keyword evidence="7 10" id="KW-0500">Molybdenum</keyword>
<dbReference type="Gene3D" id="2.40.340.10">
    <property type="entry name" value="MoeA, C-terminal, domain IV"/>
    <property type="match status" value="1"/>
</dbReference>
<dbReference type="Proteomes" id="UP000279029">
    <property type="component" value="Chromosome"/>
</dbReference>
<dbReference type="InterPro" id="IPR036688">
    <property type="entry name" value="MoeA_C_domain_IV_sf"/>
</dbReference>
<dbReference type="GO" id="GO:0005829">
    <property type="term" value="C:cytosol"/>
    <property type="evidence" value="ECO:0007669"/>
    <property type="project" value="TreeGrafter"/>
</dbReference>
<dbReference type="InterPro" id="IPR005110">
    <property type="entry name" value="MoeA_linker/N"/>
</dbReference>
<comment type="pathway">
    <text evidence="3 10">Cofactor biosynthesis; molybdopterin biosynthesis.</text>
</comment>
<comment type="function">
    <text evidence="1 10">Catalyzes the insertion of molybdate into adenylated molybdopterin with the concomitant release of AMP.</text>
</comment>
<evidence type="ECO:0000256" key="8">
    <source>
        <dbReference type="ARBA" id="ARBA00023150"/>
    </source>
</evidence>
<dbReference type="Gene3D" id="2.170.190.11">
    <property type="entry name" value="Molybdopterin biosynthesis moea protein, domain 3"/>
    <property type="match status" value="1"/>
</dbReference>
<dbReference type="SUPFAM" id="SSF63882">
    <property type="entry name" value="MoeA N-terminal region -like"/>
    <property type="match status" value="1"/>
</dbReference>
<feature type="domain" description="MoaB/Mog" evidence="11">
    <location>
        <begin position="187"/>
        <end position="326"/>
    </location>
</feature>
<dbReference type="NCBIfam" id="TIGR00177">
    <property type="entry name" value="molyb_syn"/>
    <property type="match status" value="1"/>
</dbReference>
<reference evidence="12 13" key="1">
    <citation type="submission" date="2018-09" db="EMBL/GenBank/DDBJ databases">
        <authorList>
            <person name="Postec A."/>
        </authorList>
    </citation>
    <scope>NUCLEOTIDE SEQUENCE [LARGE SCALE GENOMIC DNA]</scope>
    <source>
        <strain evidence="12">70B-A</strain>
    </source>
</reference>
<evidence type="ECO:0000313" key="12">
    <source>
        <dbReference type="EMBL" id="VDN48819.1"/>
    </source>
</evidence>
<keyword evidence="8 10" id="KW-0501">Molybdenum cofactor biosynthesis</keyword>
<dbReference type="InterPro" id="IPR036425">
    <property type="entry name" value="MoaB/Mog-like_dom_sf"/>
</dbReference>
<keyword evidence="13" id="KW-1185">Reference proteome</keyword>
<dbReference type="GO" id="GO:0006777">
    <property type="term" value="P:Mo-molybdopterin cofactor biosynthetic process"/>
    <property type="evidence" value="ECO:0007669"/>
    <property type="project" value="UniProtKB-UniRule"/>
</dbReference>
<comment type="function">
    <text evidence="2">May be involved in the biosynthesis of molybdopterin.</text>
</comment>
<dbReference type="EC" id="2.10.1.1" evidence="5 10"/>
<dbReference type="NCBIfam" id="NF045515">
    <property type="entry name" value="Glp_gephyrin"/>
    <property type="match status" value="1"/>
</dbReference>
<dbReference type="KEGG" id="cbar:PATL70BA_2909"/>
<keyword evidence="10" id="KW-0479">Metal-binding</keyword>
<comment type="catalytic activity">
    <reaction evidence="9">
        <text>adenylyl-molybdopterin + molybdate = Mo-molybdopterin + AMP + H(+)</text>
        <dbReference type="Rhea" id="RHEA:35047"/>
        <dbReference type="ChEBI" id="CHEBI:15378"/>
        <dbReference type="ChEBI" id="CHEBI:36264"/>
        <dbReference type="ChEBI" id="CHEBI:62727"/>
        <dbReference type="ChEBI" id="CHEBI:71302"/>
        <dbReference type="ChEBI" id="CHEBI:456215"/>
        <dbReference type="EC" id="2.10.1.1"/>
    </reaction>
</comment>
<evidence type="ECO:0000259" key="11">
    <source>
        <dbReference type="SMART" id="SM00852"/>
    </source>
</evidence>
<dbReference type="Pfam" id="PF00994">
    <property type="entry name" value="MoCF_biosynth"/>
    <property type="match status" value="1"/>
</dbReference>
<comment type="similarity">
    <text evidence="4 10">Belongs to the MoeA family.</text>
</comment>
<evidence type="ECO:0000256" key="1">
    <source>
        <dbReference type="ARBA" id="ARBA00002901"/>
    </source>
</evidence>
<dbReference type="CDD" id="cd00887">
    <property type="entry name" value="MoeA"/>
    <property type="match status" value="1"/>
</dbReference>
<evidence type="ECO:0000256" key="3">
    <source>
        <dbReference type="ARBA" id="ARBA00005046"/>
    </source>
</evidence>
<dbReference type="PANTHER" id="PTHR10192">
    <property type="entry name" value="MOLYBDOPTERIN BIOSYNTHESIS PROTEIN"/>
    <property type="match status" value="1"/>
</dbReference>
<dbReference type="SUPFAM" id="SSF63867">
    <property type="entry name" value="MoeA C-terminal domain-like"/>
    <property type="match status" value="1"/>
</dbReference>
<evidence type="ECO:0000256" key="7">
    <source>
        <dbReference type="ARBA" id="ARBA00022505"/>
    </source>
</evidence>
<evidence type="ECO:0000313" key="13">
    <source>
        <dbReference type="Proteomes" id="UP000279029"/>
    </source>
</evidence>
<accession>A0A3P7SAC7</accession>
<dbReference type="GO" id="GO:0061599">
    <property type="term" value="F:molybdopterin molybdotransferase activity"/>
    <property type="evidence" value="ECO:0007669"/>
    <property type="project" value="UniProtKB-UniRule"/>
</dbReference>
<keyword evidence="10 12" id="KW-0808">Transferase</keyword>
<dbReference type="Gene3D" id="3.90.105.10">
    <property type="entry name" value="Molybdopterin biosynthesis moea protein, domain 2"/>
    <property type="match status" value="1"/>
</dbReference>
<gene>
    <name evidence="12" type="ORF">PATL70BA_2909</name>
</gene>
<proteinExistence type="inferred from homology"/>
<evidence type="ECO:0000256" key="6">
    <source>
        <dbReference type="ARBA" id="ARBA00021108"/>
    </source>
</evidence>
<dbReference type="InterPro" id="IPR036135">
    <property type="entry name" value="MoeA_linker/N_sf"/>
</dbReference>
<dbReference type="EMBL" id="LR130778">
    <property type="protein sequence ID" value="VDN48819.1"/>
    <property type="molecule type" value="Genomic_DNA"/>
</dbReference>
<organism evidence="12 13">
    <name type="scientific">Petrocella atlantisensis</name>
    <dbReference type="NCBI Taxonomy" id="2173034"/>
    <lineage>
        <taxon>Bacteria</taxon>
        <taxon>Bacillati</taxon>
        <taxon>Bacillota</taxon>
        <taxon>Clostridia</taxon>
        <taxon>Lachnospirales</taxon>
        <taxon>Vallitaleaceae</taxon>
        <taxon>Petrocella</taxon>
    </lineage>
</organism>
<name>A0A3P7SAC7_9FIRM</name>
<dbReference type="UniPathway" id="UPA00344"/>
<dbReference type="GO" id="GO:0046872">
    <property type="term" value="F:metal ion binding"/>
    <property type="evidence" value="ECO:0007669"/>
    <property type="project" value="UniProtKB-UniRule"/>
</dbReference>
<dbReference type="SMART" id="SM00852">
    <property type="entry name" value="MoCF_biosynth"/>
    <property type="match status" value="1"/>
</dbReference>
<dbReference type="InterPro" id="IPR008284">
    <property type="entry name" value="MoCF_biosynth_CS"/>
</dbReference>
<dbReference type="SUPFAM" id="SSF53218">
    <property type="entry name" value="Molybdenum cofactor biosynthesis proteins"/>
    <property type="match status" value="1"/>
</dbReference>
<comment type="cofactor">
    <cofactor evidence="10">
        <name>Mg(2+)</name>
        <dbReference type="ChEBI" id="CHEBI:18420"/>
    </cofactor>
</comment>
<dbReference type="InterPro" id="IPR038987">
    <property type="entry name" value="MoeA-like"/>
</dbReference>
<evidence type="ECO:0000256" key="5">
    <source>
        <dbReference type="ARBA" id="ARBA00013269"/>
    </source>
</evidence>
<dbReference type="InterPro" id="IPR005111">
    <property type="entry name" value="MoeA_C_domain_IV"/>
</dbReference>
<dbReference type="AlphaFoldDB" id="A0A3P7SAC7"/>
<dbReference type="Gene3D" id="3.40.980.10">
    <property type="entry name" value="MoaB/Mog-like domain"/>
    <property type="match status" value="1"/>
</dbReference>
<evidence type="ECO:0000256" key="9">
    <source>
        <dbReference type="ARBA" id="ARBA00047317"/>
    </source>
</evidence>
<dbReference type="RefSeq" id="WP_172596253.1">
    <property type="nucleotide sequence ID" value="NZ_LR130778.1"/>
</dbReference>
<sequence>MDFFNAISVKEALQIITKLANDYKMDTEVVSLVDAIDRIVAMNYRAPVNLPQFNRSTVDGYAVMIQDVVDASETSPMPLKLVHEVIMGEVVTDVLKEGQTAYVPTGGMLPEKTEGMVMIEYTKQLDEETILIKKPVQEGENISYTGDDLSLGEVYIKAGKRITAYDLGLFASMGVGQIEVYKKPVFSIISTGDEIIGIDEEQSFGQIREINSYALGGLIKQLGGEVNKRKIVKDDFGKIRSALEETLVLSDIILVSGGSSVGKKDYTRQVIESFDNSQIWVHGIAIKPGRPTIFGQVEGKLVVGLPGHPASALVTFSLFVKRYFLTIQKSRQEVVHIKAMLTGDVYAAQGRETYQMVRLSRKADIWEALPLYGKSGMMTLLAKASGYIKIPFEKEKFEKGTFVDVYLLKDLTL</sequence>
<protein>
    <recommendedName>
        <fullName evidence="6 10">Molybdopterin molybdenumtransferase</fullName>
        <ecNumber evidence="5 10">2.10.1.1</ecNumber>
    </recommendedName>
</protein>
<keyword evidence="10" id="KW-0460">Magnesium</keyword>
<dbReference type="Pfam" id="PF03453">
    <property type="entry name" value="MoeA_N"/>
    <property type="match status" value="1"/>
</dbReference>
<evidence type="ECO:0000256" key="10">
    <source>
        <dbReference type="RuleBase" id="RU365090"/>
    </source>
</evidence>
<evidence type="ECO:0000256" key="4">
    <source>
        <dbReference type="ARBA" id="ARBA00010763"/>
    </source>
</evidence>
<dbReference type="PROSITE" id="PS01079">
    <property type="entry name" value="MOCF_BIOSYNTHESIS_2"/>
    <property type="match status" value="1"/>
</dbReference>
<dbReference type="Pfam" id="PF03454">
    <property type="entry name" value="MoeA_C"/>
    <property type="match status" value="1"/>
</dbReference>